<organism evidence="1">
    <name type="scientific">Hexamita inflata</name>
    <dbReference type="NCBI Taxonomy" id="28002"/>
    <lineage>
        <taxon>Eukaryota</taxon>
        <taxon>Metamonada</taxon>
        <taxon>Diplomonadida</taxon>
        <taxon>Hexamitidae</taxon>
        <taxon>Hexamitinae</taxon>
        <taxon>Hexamita</taxon>
    </lineage>
</organism>
<protein>
    <submittedName>
        <fullName evidence="2">Hypothetical_protein</fullName>
    </submittedName>
</protein>
<dbReference type="EMBL" id="CATOUU010000038">
    <property type="protein sequence ID" value="CAI9913896.1"/>
    <property type="molecule type" value="Genomic_DNA"/>
</dbReference>
<reference evidence="2 3" key="2">
    <citation type="submission" date="2024-07" db="EMBL/GenBank/DDBJ databases">
        <authorList>
            <person name="Akdeniz Z."/>
        </authorList>
    </citation>
    <scope>NUCLEOTIDE SEQUENCE [LARGE SCALE GENOMIC DNA]</scope>
</reference>
<evidence type="ECO:0000313" key="2">
    <source>
        <dbReference type="EMBL" id="CAL6091661.1"/>
    </source>
</evidence>
<sequence>MSITITTNQSKLYPVSSMNNYILTTTLFVLANLSEENTLQIIISSKTLFYSDNQNLYISVALRFLRGKNRISQNRIYCQLIHEMQSKYFRQFYSGSTKWFHRVFGAEFEDASGNNKIQEYLGKRQLQQQDDVEGAFRIDVMEFTE</sequence>
<name>A0AA86N725_9EUKA</name>
<keyword evidence="3" id="KW-1185">Reference proteome</keyword>
<comment type="caution">
    <text evidence="1">The sequence shown here is derived from an EMBL/GenBank/DDBJ whole genome shotgun (WGS) entry which is preliminary data.</text>
</comment>
<dbReference type="AlphaFoldDB" id="A0AA86N725"/>
<accession>A0AA86N725</accession>
<reference evidence="1" key="1">
    <citation type="submission" date="2023-06" db="EMBL/GenBank/DDBJ databases">
        <authorList>
            <person name="Kurt Z."/>
        </authorList>
    </citation>
    <scope>NUCLEOTIDE SEQUENCE</scope>
</reference>
<gene>
    <name evidence="1" type="ORF">HINF_LOCUS1541</name>
    <name evidence="2" type="ORF">HINF_LOCUS65894</name>
</gene>
<evidence type="ECO:0000313" key="1">
    <source>
        <dbReference type="EMBL" id="CAI9913896.1"/>
    </source>
</evidence>
<dbReference type="Proteomes" id="UP001642409">
    <property type="component" value="Unassembled WGS sequence"/>
</dbReference>
<evidence type="ECO:0000313" key="3">
    <source>
        <dbReference type="Proteomes" id="UP001642409"/>
    </source>
</evidence>
<proteinExistence type="predicted"/>
<dbReference type="EMBL" id="CAXDID020000437">
    <property type="protein sequence ID" value="CAL6091661.1"/>
    <property type="molecule type" value="Genomic_DNA"/>
</dbReference>